<keyword evidence="8 10" id="KW-0030">Aminoacyl-tRNA synthetase</keyword>
<organism evidence="12 13">
    <name type="scientific">Marinicella sediminis</name>
    <dbReference type="NCBI Taxonomy" id="1792834"/>
    <lineage>
        <taxon>Bacteria</taxon>
        <taxon>Pseudomonadati</taxon>
        <taxon>Pseudomonadota</taxon>
        <taxon>Gammaproteobacteria</taxon>
        <taxon>Lysobacterales</taxon>
        <taxon>Marinicellaceae</taxon>
        <taxon>Marinicella</taxon>
    </lineage>
</organism>
<reference evidence="13" key="1">
    <citation type="journal article" date="2019" name="Int. J. Syst. Evol. Microbiol.">
        <title>The Global Catalogue of Microorganisms (GCM) 10K type strain sequencing project: providing services to taxonomists for standard genome sequencing and annotation.</title>
        <authorList>
            <consortium name="The Broad Institute Genomics Platform"/>
            <consortium name="The Broad Institute Genome Sequencing Center for Infectious Disease"/>
            <person name="Wu L."/>
            <person name="Ma J."/>
        </authorList>
    </citation>
    <scope>NUCLEOTIDE SEQUENCE [LARGE SCALE GENOMIC DNA]</scope>
    <source>
        <strain evidence="13">KCTC 42953</strain>
    </source>
</reference>
<evidence type="ECO:0000256" key="6">
    <source>
        <dbReference type="ARBA" id="ARBA00022840"/>
    </source>
</evidence>
<dbReference type="Proteomes" id="UP001595533">
    <property type="component" value="Unassembled WGS sequence"/>
</dbReference>
<dbReference type="InterPro" id="IPR006195">
    <property type="entry name" value="aa-tRNA-synth_II"/>
</dbReference>
<evidence type="ECO:0000256" key="7">
    <source>
        <dbReference type="ARBA" id="ARBA00022917"/>
    </source>
</evidence>
<dbReference type="InterPro" id="IPR041715">
    <property type="entry name" value="HisRS-like_core"/>
</dbReference>
<keyword evidence="3 10" id="KW-0963">Cytoplasm</keyword>
<keyword evidence="4 10" id="KW-0436">Ligase</keyword>
<comment type="similarity">
    <text evidence="1 10">Belongs to the class-II aminoacyl-tRNA synthetase family.</text>
</comment>
<keyword evidence="13" id="KW-1185">Reference proteome</keyword>
<proteinExistence type="inferred from homology"/>
<evidence type="ECO:0000313" key="12">
    <source>
        <dbReference type="EMBL" id="MFC3195766.1"/>
    </source>
</evidence>
<dbReference type="InterPro" id="IPR015807">
    <property type="entry name" value="His-tRNA-ligase"/>
</dbReference>
<comment type="catalytic activity">
    <reaction evidence="9 10">
        <text>tRNA(His) + L-histidine + ATP = L-histidyl-tRNA(His) + AMP + diphosphate + H(+)</text>
        <dbReference type="Rhea" id="RHEA:17313"/>
        <dbReference type="Rhea" id="RHEA-COMP:9665"/>
        <dbReference type="Rhea" id="RHEA-COMP:9689"/>
        <dbReference type="ChEBI" id="CHEBI:15378"/>
        <dbReference type="ChEBI" id="CHEBI:30616"/>
        <dbReference type="ChEBI" id="CHEBI:33019"/>
        <dbReference type="ChEBI" id="CHEBI:57595"/>
        <dbReference type="ChEBI" id="CHEBI:78442"/>
        <dbReference type="ChEBI" id="CHEBI:78527"/>
        <dbReference type="ChEBI" id="CHEBI:456215"/>
        <dbReference type="EC" id="6.1.1.21"/>
    </reaction>
</comment>
<dbReference type="EMBL" id="JBHRTS010000010">
    <property type="protein sequence ID" value="MFC3195766.1"/>
    <property type="molecule type" value="Genomic_DNA"/>
</dbReference>
<evidence type="ECO:0000256" key="3">
    <source>
        <dbReference type="ARBA" id="ARBA00022490"/>
    </source>
</evidence>
<dbReference type="PANTHER" id="PTHR43707:SF1">
    <property type="entry name" value="HISTIDINE--TRNA LIGASE, MITOCHONDRIAL-RELATED"/>
    <property type="match status" value="1"/>
</dbReference>
<keyword evidence="6 10" id="KW-0067">ATP-binding</keyword>
<gene>
    <name evidence="10 12" type="primary">hisS</name>
    <name evidence="12" type="ORF">ACFODZ_16035</name>
</gene>
<dbReference type="Gene3D" id="3.30.930.10">
    <property type="entry name" value="Bira Bifunctional Protein, Domain 2"/>
    <property type="match status" value="1"/>
</dbReference>
<dbReference type="SUPFAM" id="SSF52954">
    <property type="entry name" value="Class II aaRS ABD-related"/>
    <property type="match status" value="1"/>
</dbReference>
<dbReference type="InterPro" id="IPR033656">
    <property type="entry name" value="HisRS_anticodon"/>
</dbReference>
<dbReference type="EC" id="6.1.1.21" evidence="10"/>
<dbReference type="PANTHER" id="PTHR43707">
    <property type="entry name" value="HISTIDYL-TRNA SYNTHETASE"/>
    <property type="match status" value="1"/>
</dbReference>
<dbReference type="HAMAP" id="MF_00127">
    <property type="entry name" value="His_tRNA_synth"/>
    <property type="match status" value="1"/>
</dbReference>
<dbReference type="Pfam" id="PF13393">
    <property type="entry name" value="tRNA-synt_His"/>
    <property type="match status" value="1"/>
</dbReference>
<dbReference type="InterPro" id="IPR004154">
    <property type="entry name" value="Anticodon-bd"/>
</dbReference>
<keyword evidence="7 10" id="KW-0648">Protein biosynthesis</keyword>
<dbReference type="RefSeq" id="WP_077412550.1">
    <property type="nucleotide sequence ID" value="NZ_JBHRTS010000010.1"/>
</dbReference>
<dbReference type="InterPro" id="IPR045864">
    <property type="entry name" value="aa-tRNA-synth_II/BPL/LPL"/>
</dbReference>
<name>A0ABV7JCG5_9GAMM</name>
<comment type="subcellular location">
    <subcellularLocation>
        <location evidence="10">Cytoplasm</location>
    </subcellularLocation>
</comment>
<dbReference type="NCBIfam" id="TIGR00442">
    <property type="entry name" value="hisS"/>
    <property type="match status" value="1"/>
</dbReference>
<dbReference type="Pfam" id="PF03129">
    <property type="entry name" value="HGTP_anticodon"/>
    <property type="match status" value="1"/>
</dbReference>
<evidence type="ECO:0000259" key="11">
    <source>
        <dbReference type="PROSITE" id="PS50862"/>
    </source>
</evidence>
<comment type="caution">
    <text evidence="12">The sequence shown here is derived from an EMBL/GenBank/DDBJ whole genome shotgun (WGS) entry which is preliminary data.</text>
</comment>
<keyword evidence="5 10" id="KW-0547">Nucleotide-binding</keyword>
<comment type="subunit">
    <text evidence="2 10">Homodimer.</text>
</comment>
<evidence type="ECO:0000256" key="9">
    <source>
        <dbReference type="ARBA" id="ARBA00047639"/>
    </source>
</evidence>
<evidence type="ECO:0000256" key="5">
    <source>
        <dbReference type="ARBA" id="ARBA00022741"/>
    </source>
</evidence>
<dbReference type="PIRSF" id="PIRSF001549">
    <property type="entry name" value="His-tRNA_synth"/>
    <property type="match status" value="1"/>
</dbReference>
<accession>A0ABV7JCG5</accession>
<evidence type="ECO:0000256" key="8">
    <source>
        <dbReference type="ARBA" id="ARBA00023146"/>
    </source>
</evidence>
<dbReference type="InterPro" id="IPR036621">
    <property type="entry name" value="Anticodon-bd_dom_sf"/>
</dbReference>
<evidence type="ECO:0000256" key="1">
    <source>
        <dbReference type="ARBA" id="ARBA00008226"/>
    </source>
</evidence>
<evidence type="ECO:0000256" key="2">
    <source>
        <dbReference type="ARBA" id="ARBA00011738"/>
    </source>
</evidence>
<evidence type="ECO:0000313" key="13">
    <source>
        <dbReference type="Proteomes" id="UP001595533"/>
    </source>
</evidence>
<dbReference type="SUPFAM" id="SSF55681">
    <property type="entry name" value="Class II aaRS and biotin synthetases"/>
    <property type="match status" value="1"/>
</dbReference>
<feature type="domain" description="Aminoacyl-transfer RNA synthetases class-II family profile" evidence="11">
    <location>
        <begin position="1"/>
        <end position="354"/>
    </location>
</feature>
<evidence type="ECO:0000256" key="4">
    <source>
        <dbReference type="ARBA" id="ARBA00022598"/>
    </source>
</evidence>
<dbReference type="CDD" id="cd00773">
    <property type="entry name" value="HisRS-like_core"/>
    <property type="match status" value="1"/>
</dbReference>
<dbReference type="Gene3D" id="3.40.50.800">
    <property type="entry name" value="Anticodon-binding domain"/>
    <property type="match status" value="1"/>
</dbReference>
<protein>
    <recommendedName>
        <fullName evidence="10">Histidine--tRNA ligase</fullName>
        <ecNumber evidence="10">6.1.1.21</ecNumber>
    </recommendedName>
    <alternativeName>
        <fullName evidence="10">Histidyl-tRNA synthetase</fullName>
        <shortName evidence="10">HisRS</shortName>
    </alternativeName>
</protein>
<dbReference type="InterPro" id="IPR004516">
    <property type="entry name" value="HisRS/HisZ"/>
</dbReference>
<sequence length="425" mass="48386">MSKKINRLRGMYDVTPDQVWVWQKLEATVTRILSEYGYQEIRFPILEETALFHSAIGEVTDVVEKEMFTFENRKGVSVSMRPEGTASTVRLALQNGLLFNDPQKLWYNCPMFRYEKPQKGRNRQFSQVGVEVFGFEGPDVDAELLLLTRHMWDQLGIKNVRLELNSLGTPACRDAYREVLIKHFEAHLELLDEEARSRLYSNPLRILDSKNPALKPVIEQAPMIQDHLSVDARAHFAELCEILDACGLDYQINPKLVRGLDYYTHNVFEWITDDLGAQGTICAGGRYDRLVEMQGGKATPATGFAMGVDRLVELIIDHELWHPEQQTDVYLIRDKSIPSAVAIKLAEDIRARIPGLNMMVNMGKASFKSQFKKADKSGARFAIIIGENELANNEYAVKALQDREFGQQQLSFDELVSLLSTLQNQ</sequence>
<dbReference type="CDD" id="cd00859">
    <property type="entry name" value="HisRS_anticodon"/>
    <property type="match status" value="1"/>
</dbReference>
<dbReference type="GO" id="GO:0004821">
    <property type="term" value="F:histidine-tRNA ligase activity"/>
    <property type="evidence" value="ECO:0007669"/>
    <property type="project" value="UniProtKB-EC"/>
</dbReference>
<dbReference type="PROSITE" id="PS50862">
    <property type="entry name" value="AA_TRNA_LIGASE_II"/>
    <property type="match status" value="1"/>
</dbReference>
<evidence type="ECO:0000256" key="10">
    <source>
        <dbReference type="HAMAP-Rule" id="MF_00127"/>
    </source>
</evidence>